<sequence length="79" mass="9113">MTTFKGSQLDLAECLTMFQDCPHMRECHFSLAIEDHEPMQAPLLPGLTHKCLEWLEIRRAKNANLSVLNLCTFPSLRRL</sequence>
<dbReference type="InParanoid" id="B0DT80"/>
<dbReference type="GeneID" id="6082744"/>
<reference evidence="1 2" key="1">
    <citation type="journal article" date="2008" name="Nature">
        <title>The genome of Laccaria bicolor provides insights into mycorrhizal symbiosis.</title>
        <authorList>
            <person name="Martin F."/>
            <person name="Aerts A."/>
            <person name="Ahren D."/>
            <person name="Brun A."/>
            <person name="Danchin E.G.J."/>
            <person name="Duchaussoy F."/>
            <person name="Gibon J."/>
            <person name="Kohler A."/>
            <person name="Lindquist E."/>
            <person name="Pereda V."/>
            <person name="Salamov A."/>
            <person name="Shapiro H.J."/>
            <person name="Wuyts J."/>
            <person name="Blaudez D."/>
            <person name="Buee M."/>
            <person name="Brokstein P."/>
            <person name="Canbaeck B."/>
            <person name="Cohen D."/>
            <person name="Courty P.E."/>
            <person name="Coutinho P.M."/>
            <person name="Delaruelle C."/>
            <person name="Detter J.C."/>
            <person name="Deveau A."/>
            <person name="DiFazio S."/>
            <person name="Duplessis S."/>
            <person name="Fraissinet-Tachet L."/>
            <person name="Lucic E."/>
            <person name="Frey-Klett P."/>
            <person name="Fourrey C."/>
            <person name="Feussner I."/>
            <person name="Gay G."/>
            <person name="Grimwood J."/>
            <person name="Hoegger P.J."/>
            <person name="Jain P."/>
            <person name="Kilaru S."/>
            <person name="Labbe J."/>
            <person name="Lin Y.C."/>
            <person name="Legue V."/>
            <person name="Le Tacon F."/>
            <person name="Marmeisse R."/>
            <person name="Melayah D."/>
            <person name="Montanini B."/>
            <person name="Muratet M."/>
            <person name="Nehls U."/>
            <person name="Niculita-Hirzel H."/>
            <person name="Oudot-Le Secq M.P."/>
            <person name="Peter M."/>
            <person name="Quesneville H."/>
            <person name="Rajashekar B."/>
            <person name="Reich M."/>
            <person name="Rouhier N."/>
            <person name="Schmutz J."/>
            <person name="Yin T."/>
            <person name="Chalot M."/>
            <person name="Henrissat B."/>
            <person name="Kuees U."/>
            <person name="Lucas S."/>
            <person name="Van de Peer Y."/>
            <person name="Podila G.K."/>
            <person name="Polle A."/>
            <person name="Pukkila P.J."/>
            <person name="Richardson P.M."/>
            <person name="Rouze P."/>
            <person name="Sanders I.R."/>
            <person name="Stajich J.E."/>
            <person name="Tunlid A."/>
            <person name="Tuskan G."/>
            <person name="Grigoriev I.V."/>
        </authorList>
    </citation>
    <scope>NUCLEOTIDE SEQUENCE [LARGE SCALE GENOMIC DNA]</scope>
    <source>
        <strain evidence="2">S238N-H82 / ATCC MYA-4686</strain>
    </source>
</reference>
<dbReference type="RefSeq" id="XP_001887175.1">
    <property type="nucleotide sequence ID" value="XM_001887140.1"/>
</dbReference>
<protein>
    <submittedName>
        <fullName evidence="1">Predicted protein</fullName>
    </submittedName>
</protein>
<keyword evidence="2" id="KW-1185">Reference proteome</keyword>
<dbReference type="AlphaFoldDB" id="B0DT80"/>
<accession>B0DT80</accession>
<gene>
    <name evidence="1" type="ORF">LACBIDRAFT_309865</name>
</gene>
<dbReference type="Proteomes" id="UP000001194">
    <property type="component" value="Unassembled WGS sequence"/>
</dbReference>
<name>B0DT80_LACBS</name>
<evidence type="ECO:0000313" key="2">
    <source>
        <dbReference type="Proteomes" id="UP000001194"/>
    </source>
</evidence>
<dbReference type="HOGENOM" id="CLU_2606450_0_0_1"/>
<proteinExistence type="predicted"/>
<dbReference type="EMBL" id="DS547132">
    <property type="protein sequence ID" value="EDR02230.1"/>
    <property type="molecule type" value="Genomic_DNA"/>
</dbReference>
<organism evidence="2">
    <name type="scientific">Laccaria bicolor (strain S238N-H82 / ATCC MYA-4686)</name>
    <name type="common">Bicoloured deceiver</name>
    <name type="synonym">Laccaria laccata var. bicolor</name>
    <dbReference type="NCBI Taxonomy" id="486041"/>
    <lineage>
        <taxon>Eukaryota</taxon>
        <taxon>Fungi</taxon>
        <taxon>Dikarya</taxon>
        <taxon>Basidiomycota</taxon>
        <taxon>Agaricomycotina</taxon>
        <taxon>Agaricomycetes</taxon>
        <taxon>Agaricomycetidae</taxon>
        <taxon>Agaricales</taxon>
        <taxon>Agaricineae</taxon>
        <taxon>Hydnangiaceae</taxon>
        <taxon>Laccaria</taxon>
    </lineage>
</organism>
<evidence type="ECO:0000313" key="1">
    <source>
        <dbReference type="EMBL" id="EDR02230.1"/>
    </source>
</evidence>
<dbReference type="KEGG" id="lbc:LACBIDRAFT_309865"/>